<keyword evidence="1" id="KW-0004">4Fe-4S</keyword>
<dbReference type="GO" id="GO:0046872">
    <property type="term" value="F:metal ion binding"/>
    <property type="evidence" value="ECO:0007669"/>
    <property type="project" value="UniProtKB-KW"/>
</dbReference>
<keyword evidence="3" id="KW-0408">Iron</keyword>
<evidence type="ECO:0000259" key="5">
    <source>
        <dbReference type="SMART" id="SM00478"/>
    </source>
</evidence>
<dbReference type="EMBL" id="CP037940">
    <property type="protein sequence ID" value="QBO37511.1"/>
    <property type="molecule type" value="Genomic_DNA"/>
</dbReference>
<protein>
    <submittedName>
        <fullName evidence="6">DNA repair protein</fullName>
    </submittedName>
</protein>
<dbReference type="SMART" id="SM00478">
    <property type="entry name" value="ENDO3c"/>
    <property type="match status" value="1"/>
</dbReference>
<evidence type="ECO:0000256" key="4">
    <source>
        <dbReference type="ARBA" id="ARBA00023014"/>
    </source>
</evidence>
<dbReference type="OrthoDB" id="9802365at2"/>
<dbReference type="Proteomes" id="UP000292886">
    <property type="component" value="Chromosome"/>
</dbReference>
<proteinExistence type="predicted"/>
<keyword evidence="4" id="KW-0411">Iron-sulfur</keyword>
<dbReference type="Gene3D" id="1.10.340.30">
    <property type="entry name" value="Hypothetical protein, domain 2"/>
    <property type="match status" value="1"/>
</dbReference>
<dbReference type="InterPro" id="IPR003265">
    <property type="entry name" value="HhH-GPD_domain"/>
</dbReference>
<dbReference type="KEGG" id="wei:EQG49_11670"/>
<dbReference type="PANTHER" id="PTHR10359:SF19">
    <property type="entry name" value="DNA REPAIR GLYCOSYLASE MJ1434-RELATED"/>
    <property type="match status" value="1"/>
</dbReference>
<dbReference type="PIRSF" id="PIRSF001435">
    <property type="entry name" value="Nth"/>
    <property type="match status" value="1"/>
</dbReference>
<sequence>MRELFDKMQTNMGDQHWWPQERWMETIVGSILIQNASSVTVDPVIQHVGEVTAFDPEALQALSQEELENLIKAAGLYRSKAKYLRNALDFFAEYDFDVANFATIETPTLRKLVNAIPGIGNETADVWLVYIFGRPQFIADSYSRRLFTYLGISDSKLNYGKLKKYIETQTDFAEFDINNAREWHALIDEFGKLYLRSPETFQQSWLARSELSPELLARYQQK</sequence>
<dbReference type="InterPro" id="IPR023170">
    <property type="entry name" value="HhH_base_excis_C"/>
</dbReference>
<evidence type="ECO:0000256" key="2">
    <source>
        <dbReference type="ARBA" id="ARBA00022723"/>
    </source>
</evidence>
<organism evidence="6 7">
    <name type="scientific">Periweissella cryptocerci</name>
    <dbReference type="NCBI Taxonomy" id="2506420"/>
    <lineage>
        <taxon>Bacteria</taxon>
        <taxon>Bacillati</taxon>
        <taxon>Bacillota</taxon>
        <taxon>Bacilli</taxon>
        <taxon>Lactobacillales</taxon>
        <taxon>Lactobacillaceae</taxon>
        <taxon>Periweissella</taxon>
    </lineage>
</organism>
<dbReference type="SUPFAM" id="SSF48150">
    <property type="entry name" value="DNA-glycosylase"/>
    <property type="match status" value="1"/>
</dbReference>
<dbReference type="CDD" id="cd00056">
    <property type="entry name" value="ENDO3c"/>
    <property type="match status" value="1"/>
</dbReference>
<reference evidence="7" key="1">
    <citation type="submission" date="2019-03" db="EMBL/GenBank/DDBJ databases">
        <title>Weissella sp. 26KH-42 Genome sequencing.</title>
        <authorList>
            <person name="Heo J."/>
            <person name="Kim S.-J."/>
            <person name="Kim J.-S."/>
            <person name="Hong S.-B."/>
            <person name="Kwon S.-W."/>
        </authorList>
    </citation>
    <scope>NUCLEOTIDE SEQUENCE [LARGE SCALE GENOMIC DNA]</scope>
    <source>
        <strain evidence="7">26KH-42</strain>
    </source>
</reference>
<dbReference type="Gene3D" id="1.10.1670.10">
    <property type="entry name" value="Helix-hairpin-Helix base-excision DNA repair enzymes (C-terminal)"/>
    <property type="match status" value="1"/>
</dbReference>
<dbReference type="GO" id="GO:0003824">
    <property type="term" value="F:catalytic activity"/>
    <property type="evidence" value="ECO:0007669"/>
    <property type="project" value="InterPro"/>
</dbReference>
<accession>A0A4P6YXE0</accession>
<name>A0A4P6YXE0_9LACO</name>
<dbReference type="Pfam" id="PF00730">
    <property type="entry name" value="HhH-GPD"/>
    <property type="match status" value="1"/>
</dbReference>
<evidence type="ECO:0000313" key="6">
    <source>
        <dbReference type="EMBL" id="QBO37511.1"/>
    </source>
</evidence>
<feature type="domain" description="HhH-GPD" evidence="5">
    <location>
        <begin position="32"/>
        <end position="193"/>
    </location>
</feature>
<dbReference type="GO" id="GO:0006284">
    <property type="term" value="P:base-excision repair"/>
    <property type="evidence" value="ECO:0007669"/>
    <property type="project" value="InterPro"/>
</dbReference>
<dbReference type="InterPro" id="IPR011257">
    <property type="entry name" value="DNA_glycosylase"/>
</dbReference>
<keyword evidence="7" id="KW-1185">Reference proteome</keyword>
<evidence type="ECO:0000313" key="7">
    <source>
        <dbReference type="Proteomes" id="UP000292886"/>
    </source>
</evidence>
<evidence type="ECO:0000256" key="1">
    <source>
        <dbReference type="ARBA" id="ARBA00022485"/>
    </source>
</evidence>
<dbReference type="GO" id="GO:0051539">
    <property type="term" value="F:4 iron, 4 sulfur cluster binding"/>
    <property type="evidence" value="ECO:0007669"/>
    <property type="project" value="UniProtKB-KW"/>
</dbReference>
<keyword evidence="2" id="KW-0479">Metal-binding</keyword>
<evidence type="ECO:0000256" key="3">
    <source>
        <dbReference type="ARBA" id="ARBA00023004"/>
    </source>
</evidence>
<dbReference type="AlphaFoldDB" id="A0A4P6YXE0"/>
<dbReference type="PANTHER" id="PTHR10359">
    <property type="entry name" value="A/G-SPECIFIC ADENINE GLYCOSYLASE/ENDONUCLEASE III"/>
    <property type="match status" value="1"/>
</dbReference>
<gene>
    <name evidence="6" type="ORF">EQG49_11670</name>
</gene>